<dbReference type="EMBL" id="CP009302">
    <property type="protein sequence ID" value="AJC12707.1"/>
    <property type="molecule type" value="Genomic_DNA"/>
</dbReference>
<feature type="transmembrane region" description="Helical" evidence="6">
    <location>
        <begin position="377"/>
        <end position="398"/>
    </location>
</feature>
<evidence type="ECO:0000256" key="2">
    <source>
        <dbReference type="ARBA" id="ARBA00022475"/>
    </source>
</evidence>
<evidence type="ECO:0000256" key="1">
    <source>
        <dbReference type="ARBA" id="ARBA00004651"/>
    </source>
</evidence>
<evidence type="ECO:0000256" key="3">
    <source>
        <dbReference type="ARBA" id="ARBA00022692"/>
    </source>
</evidence>
<feature type="transmembrane region" description="Helical" evidence="6">
    <location>
        <begin position="133"/>
        <end position="152"/>
    </location>
</feature>
<dbReference type="KEGG" id="cbac:JI75_08635"/>
<dbReference type="PANTHER" id="PTHR42770:SF4">
    <property type="entry name" value="ARGININE_ORNITHINE ANTIPORTER-RELATED"/>
    <property type="match status" value="1"/>
</dbReference>
<dbReference type="Pfam" id="PF13520">
    <property type="entry name" value="AA_permease_2"/>
    <property type="match status" value="1"/>
</dbReference>
<gene>
    <name evidence="7" type="ORF">JI75_08635</name>
</gene>
<keyword evidence="5 6" id="KW-0472">Membrane</keyword>
<accession>A0A0A8BC18</accession>
<dbReference type="PROSITE" id="PS51257">
    <property type="entry name" value="PROKAR_LIPOPROTEIN"/>
    <property type="match status" value="1"/>
</dbReference>
<evidence type="ECO:0000313" key="8">
    <source>
        <dbReference type="Proteomes" id="UP000031121"/>
    </source>
</evidence>
<protein>
    <submittedName>
        <fullName evidence="7">Amino acid permease</fullName>
    </submittedName>
</protein>
<dbReference type="RefSeq" id="WP_039690138.1">
    <property type="nucleotide sequence ID" value="NZ_CP009302.1"/>
</dbReference>
<dbReference type="PANTHER" id="PTHR42770">
    <property type="entry name" value="AMINO ACID TRANSPORTER-RELATED"/>
    <property type="match status" value="1"/>
</dbReference>
<sequence>MGEKIKGVGFFGLVGMVVSSCIGSGVFAISGQIGQVASPGAALIAWLVCGLGFLCLALSLANLGAKCPDSDGAIAYAEDGFGKFAGFISGWGYWLSAWLGNVAFATMIANTLGTNECLGTLLPGVFSADGNPAVGGVIVISVLLWLITFLVINGVESAAGLNAVVMVVKVVSIAALIMFCIIAFQAATFTDDFWGNATRNMAVMAEGISEEGLGSIGNQVTNCILIMMWVFIGIEGASVMSKRAAKKSEVGSATVLGLIVLLVLYIGASILPYGAVPYETLITADNPATVTIFETIAPGWGGAFISWAIIISVVGSWLSFTMLPAETTSMMADHGILPKVWDKRNDKNAPKVSLLIVGACTEVFIIVATFSSSAYDFAFSMCTVAIVITWALAAAYQVKYSAQHKEMGQLLLGVIALTFQVVGVLFNGYGFLLLTCLGYVPGFFFYKKAREENGATVTKNEYIFALIIGCLGVLGVVLNLMGVISVF</sequence>
<feature type="transmembrane region" description="Helical" evidence="6">
    <location>
        <begin position="410"/>
        <end position="442"/>
    </location>
</feature>
<dbReference type="AlphaFoldDB" id="A0A0A8BC18"/>
<dbReference type="GO" id="GO:0022857">
    <property type="term" value="F:transmembrane transporter activity"/>
    <property type="evidence" value="ECO:0007669"/>
    <property type="project" value="InterPro"/>
</dbReference>
<evidence type="ECO:0000256" key="6">
    <source>
        <dbReference type="SAM" id="Phobius"/>
    </source>
</evidence>
<evidence type="ECO:0000313" key="7">
    <source>
        <dbReference type="EMBL" id="AJC12707.1"/>
    </source>
</evidence>
<feature type="transmembrane region" description="Helical" evidence="6">
    <location>
        <begin position="253"/>
        <end position="276"/>
    </location>
</feature>
<dbReference type="Gene3D" id="1.20.1740.10">
    <property type="entry name" value="Amino acid/polyamine transporter I"/>
    <property type="match status" value="1"/>
</dbReference>
<organism evidence="7 8">
    <name type="scientific">Berryella intestinalis</name>
    <dbReference type="NCBI Taxonomy" id="1531429"/>
    <lineage>
        <taxon>Bacteria</taxon>
        <taxon>Bacillati</taxon>
        <taxon>Actinomycetota</taxon>
        <taxon>Coriobacteriia</taxon>
        <taxon>Eggerthellales</taxon>
        <taxon>Eggerthellaceae</taxon>
        <taxon>Berryella</taxon>
    </lineage>
</organism>
<dbReference type="HOGENOM" id="CLU_007946_1_2_11"/>
<feature type="transmembrane region" description="Helical" evidence="6">
    <location>
        <begin position="296"/>
        <end position="320"/>
    </location>
</feature>
<keyword evidence="2" id="KW-1003">Cell membrane</keyword>
<keyword evidence="3 6" id="KW-0812">Transmembrane</keyword>
<feature type="transmembrane region" description="Helical" evidence="6">
    <location>
        <begin position="462"/>
        <end position="484"/>
    </location>
</feature>
<dbReference type="GO" id="GO:0005886">
    <property type="term" value="C:plasma membrane"/>
    <property type="evidence" value="ECO:0007669"/>
    <property type="project" value="UniProtKB-SubCell"/>
</dbReference>
<feature type="transmembrane region" description="Helical" evidence="6">
    <location>
        <begin position="41"/>
        <end position="61"/>
    </location>
</feature>
<dbReference type="Proteomes" id="UP000031121">
    <property type="component" value="Chromosome"/>
</dbReference>
<keyword evidence="8" id="KW-1185">Reference proteome</keyword>
<feature type="transmembrane region" description="Helical" evidence="6">
    <location>
        <begin position="164"/>
        <end position="187"/>
    </location>
</feature>
<evidence type="ECO:0000256" key="4">
    <source>
        <dbReference type="ARBA" id="ARBA00022989"/>
    </source>
</evidence>
<evidence type="ECO:0000256" key="5">
    <source>
        <dbReference type="ARBA" id="ARBA00023136"/>
    </source>
</evidence>
<keyword evidence="4 6" id="KW-1133">Transmembrane helix</keyword>
<dbReference type="InterPro" id="IPR050367">
    <property type="entry name" value="APC_superfamily"/>
</dbReference>
<name>A0A0A8BC18_9ACTN</name>
<dbReference type="InterPro" id="IPR002293">
    <property type="entry name" value="AA/rel_permease1"/>
</dbReference>
<feature type="transmembrane region" description="Helical" evidence="6">
    <location>
        <begin position="352"/>
        <end position="371"/>
    </location>
</feature>
<dbReference type="PIRSF" id="PIRSF006060">
    <property type="entry name" value="AA_transporter"/>
    <property type="match status" value="1"/>
</dbReference>
<feature type="transmembrane region" description="Helical" evidence="6">
    <location>
        <begin position="219"/>
        <end position="241"/>
    </location>
</feature>
<proteinExistence type="predicted"/>
<dbReference type="STRING" id="1531429.JI75_08635"/>
<feature type="transmembrane region" description="Helical" evidence="6">
    <location>
        <begin position="7"/>
        <end position="29"/>
    </location>
</feature>
<dbReference type="OrthoDB" id="3185104at2"/>
<reference evidence="8" key="1">
    <citation type="submission" date="2014-08" db="EMBL/GenBank/DDBJ databases">
        <title>Coriobacteriaceae sp. complete genome.</title>
        <authorList>
            <person name="Looft T."/>
            <person name="Bayles D.O."/>
            <person name="Stanton T.B."/>
        </authorList>
    </citation>
    <scope>NUCLEOTIDE SEQUENCE [LARGE SCALE GENOMIC DNA]</scope>
    <source>
        <strain evidence="8">68-1-3</strain>
    </source>
</reference>
<comment type="subcellular location">
    <subcellularLocation>
        <location evidence="1">Cell membrane</location>
        <topology evidence="1">Multi-pass membrane protein</topology>
    </subcellularLocation>
</comment>
<reference evidence="7 8" key="2">
    <citation type="journal article" date="2015" name="Genome Announc.">
        <title>Complete Genome Sequence of Coriobacteriaceae Strain 68-1-3, a Novel Mucus-Degrading Isolate from the Swine Intestinal Tract.</title>
        <authorList>
            <person name="Looft T."/>
            <person name="Bayles D.O."/>
            <person name="Alt D.P."/>
            <person name="Stanton T.B."/>
        </authorList>
    </citation>
    <scope>NUCLEOTIDE SEQUENCE [LARGE SCALE GENOMIC DNA]</scope>
    <source>
        <strain evidence="7 8">68-1-3</strain>
    </source>
</reference>
<feature type="transmembrane region" description="Helical" evidence="6">
    <location>
        <begin position="91"/>
        <end position="113"/>
    </location>
</feature>